<feature type="chain" id="PRO_5042174228" evidence="1">
    <location>
        <begin position="19"/>
        <end position="83"/>
    </location>
</feature>
<dbReference type="Proteomes" id="UP001182556">
    <property type="component" value="Unassembled WGS sequence"/>
</dbReference>
<dbReference type="AlphaFoldDB" id="A0AAD9L9V1"/>
<accession>A0AAD9L9V1</accession>
<gene>
    <name evidence="2" type="ORF">DB88DRAFT_537757</name>
</gene>
<keyword evidence="1" id="KW-0732">Signal</keyword>
<dbReference type="EMBL" id="JAODAN010000001">
    <property type="protein sequence ID" value="KAK1927847.1"/>
    <property type="molecule type" value="Genomic_DNA"/>
</dbReference>
<comment type="caution">
    <text evidence="2">The sequence shown here is derived from an EMBL/GenBank/DDBJ whole genome shotgun (WGS) entry which is preliminary data.</text>
</comment>
<feature type="signal peptide" evidence="1">
    <location>
        <begin position="1"/>
        <end position="18"/>
    </location>
</feature>
<evidence type="ECO:0000313" key="3">
    <source>
        <dbReference type="Proteomes" id="UP001182556"/>
    </source>
</evidence>
<proteinExistence type="predicted"/>
<reference evidence="2" key="1">
    <citation type="submission" date="2023-02" db="EMBL/GenBank/DDBJ databases">
        <title>Identification and recombinant expression of a fungal hydrolase from Papiliotrema laurentii that hydrolyzes apple cutin and clears colloidal polyester polyurethane.</title>
        <authorList>
            <consortium name="DOE Joint Genome Institute"/>
            <person name="Roman V.A."/>
            <person name="Bojanowski C."/>
            <person name="Crable B.R."/>
            <person name="Wagner D.N."/>
            <person name="Hung C.S."/>
            <person name="Nadeau L.J."/>
            <person name="Schratz L."/>
            <person name="Haridas S."/>
            <person name="Pangilinan J."/>
            <person name="Lipzen A."/>
            <person name="Na H."/>
            <person name="Yan M."/>
            <person name="Ng V."/>
            <person name="Grigoriev I.V."/>
            <person name="Spatafora J.W."/>
            <person name="Barlow D."/>
            <person name="Biffinger J."/>
            <person name="Kelley-Loughnane N."/>
            <person name="Varaljay V.A."/>
            <person name="Crookes-Goodson W.J."/>
        </authorList>
    </citation>
    <scope>NUCLEOTIDE SEQUENCE</scope>
    <source>
        <strain evidence="2">5307AH</strain>
    </source>
</reference>
<keyword evidence="3" id="KW-1185">Reference proteome</keyword>
<evidence type="ECO:0000256" key="1">
    <source>
        <dbReference type="SAM" id="SignalP"/>
    </source>
</evidence>
<protein>
    <submittedName>
        <fullName evidence="2">Uncharacterized protein</fullName>
    </submittedName>
</protein>
<evidence type="ECO:0000313" key="2">
    <source>
        <dbReference type="EMBL" id="KAK1927847.1"/>
    </source>
</evidence>
<organism evidence="2 3">
    <name type="scientific">Papiliotrema laurentii</name>
    <name type="common">Cryptococcus laurentii</name>
    <dbReference type="NCBI Taxonomy" id="5418"/>
    <lineage>
        <taxon>Eukaryota</taxon>
        <taxon>Fungi</taxon>
        <taxon>Dikarya</taxon>
        <taxon>Basidiomycota</taxon>
        <taxon>Agaricomycotina</taxon>
        <taxon>Tremellomycetes</taxon>
        <taxon>Tremellales</taxon>
        <taxon>Rhynchogastremaceae</taxon>
        <taxon>Papiliotrema</taxon>
    </lineage>
</organism>
<name>A0AAD9L9V1_PAPLA</name>
<sequence>MRWTILLPTLALLLPSLAYNHGEIPINVAVRSDGNGEIHHFYEKDRIEHERRRAAEQQLDDPELDRYPVKSDGNGIVVPFHSA</sequence>